<dbReference type="PANTHER" id="PTHR45632">
    <property type="entry name" value="LD33804P"/>
    <property type="match status" value="1"/>
</dbReference>
<organism evidence="5 6">
    <name type="scientific">Stackebrandtia nassauensis (strain DSM 44728 / CIP 108903 / NRRL B-16338 / NBRC 102104 / LLR-40K-21)</name>
    <dbReference type="NCBI Taxonomy" id="446470"/>
    <lineage>
        <taxon>Bacteria</taxon>
        <taxon>Bacillati</taxon>
        <taxon>Actinomycetota</taxon>
        <taxon>Actinomycetes</taxon>
        <taxon>Glycomycetales</taxon>
        <taxon>Glycomycetaceae</taxon>
        <taxon>Stackebrandtia</taxon>
    </lineage>
</organism>
<dbReference type="KEGG" id="sna:Snas_0537"/>
<accession>D3Q5V2</accession>
<dbReference type="EMBL" id="CP001778">
    <property type="protein sequence ID" value="ADD40251.1"/>
    <property type="molecule type" value="Genomic_DNA"/>
</dbReference>
<evidence type="ECO:0000256" key="4">
    <source>
        <dbReference type="SAM" id="SignalP"/>
    </source>
</evidence>
<name>D3Q5V2_STANL</name>
<reference evidence="5 6" key="1">
    <citation type="journal article" date="2009" name="Stand. Genomic Sci.">
        <title>Complete genome sequence of Stackebrandtia nassauensis type strain (LLR-40K-21).</title>
        <authorList>
            <person name="Munk C."/>
            <person name="Lapidus A."/>
            <person name="Copeland A."/>
            <person name="Jando M."/>
            <person name="Mayilraj S."/>
            <person name="Glavina Del Rio T."/>
            <person name="Nolan M."/>
            <person name="Chen F."/>
            <person name="Lucas S."/>
            <person name="Tice H."/>
            <person name="Cheng J.F."/>
            <person name="Han C."/>
            <person name="Detter J.C."/>
            <person name="Bruce D."/>
            <person name="Goodwin L."/>
            <person name="Chain P."/>
            <person name="Pitluck S."/>
            <person name="Goker M."/>
            <person name="Ovchinikova G."/>
            <person name="Pati A."/>
            <person name="Ivanova N."/>
            <person name="Mavromatis K."/>
            <person name="Chen A."/>
            <person name="Palaniappan K."/>
            <person name="Land M."/>
            <person name="Hauser L."/>
            <person name="Chang Y.J."/>
            <person name="Jeffries C.D."/>
            <person name="Bristow J."/>
            <person name="Eisen J.A."/>
            <person name="Markowitz V."/>
            <person name="Hugenholtz P."/>
            <person name="Kyrpides N.C."/>
            <person name="Klenk H.P."/>
        </authorList>
    </citation>
    <scope>NUCLEOTIDE SEQUENCE [LARGE SCALE GENOMIC DNA]</scope>
    <source>
        <strain evidence="6">DSM 44728 / CIP 108903 / NRRL B-16338 / NBRC 102104 / LLR-40K-21</strain>
    </source>
</reference>
<sequence>MPGSRFIRRSLASLAGLAIVAATLSASAADPSAEPGEPIVKPAAAFDTSTPLRDMDPKGVPEAATVQQDHPLGSLGKSTVDKTAETGSAAVQNDAAANMPGILNDFEGVGNTFGGAPPDTNGDVGPDHYMQYINISFAIWNKQGDLLYGPAPNNTLFQGFGGECESHNDGDAIVLYDEQADRWMASQFAIFTDSGVNHQCIAVSATGDPLGAWHRYDFEYPADAINDYPKFGIWPDGYYMTANEFDNQTFEFLGAGALVYERERMLAGAPANQIYFHLDQRFGGLLPADAEGLSPPDGAPNPFTAMNDDAWGTVTQDTLHVWNFKTDWNVPGNSSFGNALEPDQNLVTEPFDSDLCQYERDCVPQQGTDVGLDAISDRLMYRAGYRNFDDHQSIVLNQSVDANGADHAGVRWYELRNTGGDWKIHQQSTFAPDADHRWMGSIGMDVSGNIAMGYTISNTNRYPSIGYAGRLADDPLGQLSQGEAVMTEGTGSQTGFNRWGDYSSMSVDPTDGCTFWYTSEYVPETGAATWSTRIGSFRFDNCSDGASGVVSGVVTDAKSGKPVPGAKISASGDGSTVTDAKGGYTLRLPVGDYQLRATAFGYKTQTSNVKITRDSETRVDFALPRAPRATLSGKVTDGGGHGWPVYSAITIEGFADPVYTDPVTGEFEIEVPEGGYALTATAEYPGYEPRTEAVEVDGNTEVEFALSTTPDCTASGYTPKFDDLQLSESFNGGTPSGWEVVNNGGALPWAFDDPGGRGNLTGGEGGFAIGDSDLPGRGTFVDTYLISPKLDLSSLDSPVLRFKTDYRSISDDIARVEVSGPDDTWSTIWDSSGVSVRNTQVEIPLVPTLSAAELAASETRLRFHYRGEYAWWWQLDDIQVGDGACELVQGGRVVGQVTDTSGKALDGAKVRDSVSGESATTGATPGDPALGDGFYALFTTTTTNHDLVASKSKYAEVARKVDVKKDAVVRADFKLGAGHFAVEPGEIDTNVTLGGSWTEQLKVTNTGDAKATLDIKEAEGGFDPMSADDGAARLVKPVQGEASQGMETKADTKSGAVTAAEVPDDAEWGALPEYPTTISSNAAARGEDAIYVVGGFDGNETTTASFKYDLVDGGWSPIAPLPTPLQKPAAAFIDGTLYVYGGWNPDGSTSTKLFKYDPAGDSWSQGANGPTGVSAPGQAVVDGKLYIVGGCRNDVCDKSAQTQVYDPSGDSWANEAYYPVDLAWASCGGIGDTLVCAGGAGAEGSGLRGVSVLKPGDDEWSEAASLPIDLWGSAYDVANGMLVVNSGITGGTSVTNASFGYDLTADEWVTLPNSSQTRFRAAGACGFARIGGSDANRQPVNDAELLSGFDDCGDGTADISWLKPSKTSVTLDPGKSTTVDVTLSATVADGVEQPGTYTAELRFGSDTPFRVDPIPVTMSVAPKANMGKLLGTVSGTKCDGTAVMIPEAQVQVKNAAGKRFDLYTGADGRYQYWFTKGKYTIIVHKDGWSAEARSVTVKQGQLNLADFVLDKLGC</sequence>
<dbReference type="SUPFAM" id="SSF49452">
    <property type="entry name" value="Starch-binding domain-like"/>
    <property type="match status" value="1"/>
</dbReference>
<dbReference type="OrthoDB" id="9813435at2"/>
<gene>
    <name evidence="5" type="ordered locus">Snas_0537</name>
</gene>
<feature type="signal peptide" evidence="4">
    <location>
        <begin position="1"/>
        <end position="28"/>
    </location>
</feature>
<dbReference type="Gene3D" id="2.120.10.80">
    <property type="entry name" value="Kelch-type beta propeller"/>
    <property type="match status" value="1"/>
</dbReference>
<evidence type="ECO:0000313" key="6">
    <source>
        <dbReference type="Proteomes" id="UP000000844"/>
    </source>
</evidence>
<evidence type="ECO:0000256" key="1">
    <source>
        <dbReference type="ARBA" id="ARBA00022441"/>
    </source>
</evidence>
<dbReference type="GO" id="GO:0030246">
    <property type="term" value="F:carbohydrate binding"/>
    <property type="evidence" value="ECO:0007669"/>
    <property type="project" value="InterPro"/>
</dbReference>
<evidence type="ECO:0000256" key="2">
    <source>
        <dbReference type="ARBA" id="ARBA00022737"/>
    </source>
</evidence>
<dbReference type="InterPro" id="IPR013784">
    <property type="entry name" value="Carb-bd-like_fold"/>
</dbReference>
<evidence type="ECO:0000256" key="3">
    <source>
        <dbReference type="SAM" id="MobiDB-lite"/>
    </source>
</evidence>
<dbReference type="InterPro" id="IPR008969">
    <property type="entry name" value="CarboxyPept-like_regulatory"/>
</dbReference>
<keyword evidence="1" id="KW-0880">Kelch repeat</keyword>
<dbReference type="Gene3D" id="2.60.120.200">
    <property type="match status" value="1"/>
</dbReference>
<dbReference type="NCBIfam" id="NF038128">
    <property type="entry name" value="choice_anch_J"/>
    <property type="match status" value="1"/>
</dbReference>
<feature type="chain" id="PRO_5003048890" evidence="4">
    <location>
        <begin position="29"/>
        <end position="1514"/>
    </location>
</feature>
<dbReference type="eggNOG" id="COG3055">
    <property type="taxonomic scope" value="Bacteria"/>
</dbReference>
<keyword evidence="4" id="KW-0732">Signal</keyword>
<dbReference type="STRING" id="446470.Snas_0537"/>
<dbReference type="Gene3D" id="2.60.40.1120">
    <property type="entry name" value="Carboxypeptidase-like, regulatory domain"/>
    <property type="match status" value="4"/>
</dbReference>
<keyword evidence="2" id="KW-0677">Repeat</keyword>
<dbReference type="PANTHER" id="PTHR45632:SF3">
    <property type="entry name" value="KELCH-LIKE PROTEIN 32"/>
    <property type="match status" value="1"/>
</dbReference>
<dbReference type="RefSeq" id="WP_013015822.1">
    <property type="nucleotide sequence ID" value="NC_013947.1"/>
</dbReference>
<dbReference type="Pfam" id="PF01344">
    <property type="entry name" value="Kelch_1"/>
    <property type="match status" value="2"/>
</dbReference>
<protein>
    <submittedName>
        <fullName evidence="5">Kelch repeat-containing protein</fullName>
    </submittedName>
</protein>
<dbReference type="InterPro" id="IPR006652">
    <property type="entry name" value="Kelch_1"/>
</dbReference>
<dbReference type="SMART" id="SM00612">
    <property type="entry name" value="Kelch"/>
    <property type="match status" value="4"/>
</dbReference>
<dbReference type="Pfam" id="PF13620">
    <property type="entry name" value="CarboxypepD_reg"/>
    <property type="match status" value="1"/>
</dbReference>
<dbReference type="Proteomes" id="UP000000844">
    <property type="component" value="Chromosome"/>
</dbReference>
<dbReference type="HOGENOM" id="CLU_246178_0_0_11"/>
<proteinExistence type="predicted"/>
<dbReference type="InterPro" id="IPR015915">
    <property type="entry name" value="Kelch-typ_b-propeller"/>
</dbReference>
<keyword evidence="6" id="KW-1185">Reference proteome</keyword>
<dbReference type="SUPFAM" id="SSF49464">
    <property type="entry name" value="Carboxypeptidase regulatory domain-like"/>
    <property type="match status" value="2"/>
</dbReference>
<feature type="region of interest" description="Disordered" evidence="3">
    <location>
        <begin position="48"/>
        <end position="84"/>
    </location>
</feature>
<dbReference type="SUPFAM" id="SSF117281">
    <property type="entry name" value="Kelch motif"/>
    <property type="match status" value="1"/>
</dbReference>
<evidence type="ECO:0000313" key="5">
    <source>
        <dbReference type="EMBL" id="ADD40251.1"/>
    </source>
</evidence>